<dbReference type="InterPro" id="IPR000276">
    <property type="entry name" value="GPCR_Rhodpsn"/>
</dbReference>
<dbReference type="Gene3D" id="1.20.1070.10">
    <property type="entry name" value="Rhodopsin 7-helix transmembrane proteins"/>
    <property type="match status" value="1"/>
</dbReference>
<feature type="transmembrane region" description="Helical" evidence="8">
    <location>
        <begin position="56"/>
        <end position="78"/>
    </location>
</feature>
<dbReference type="AlphaFoldDB" id="A0A5N4CES5"/>
<keyword evidence="4" id="KW-0297">G-protein coupled receptor</keyword>
<feature type="transmembrane region" description="Helical" evidence="8">
    <location>
        <begin position="99"/>
        <end position="121"/>
    </location>
</feature>
<evidence type="ECO:0000256" key="1">
    <source>
        <dbReference type="ARBA" id="ARBA00004370"/>
    </source>
</evidence>
<dbReference type="PANTHER" id="PTHR10489">
    <property type="entry name" value="CELL ADHESION MOLECULE"/>
    <property type="match status" value="1"/>
</dbReference>
<dbReference type="GO" id="GO:0019957">
    <property type="term" value="F:C-C chemokine binding"/>
    <property type="evidence" value="ECO:0007669"/>
    <property type="project" value="TreeGrafter"/>
</dbReference>
<comment type="caution">
    <text evidence="10">The sequence shown here is derived from an EMBL/GenBank/DDBJ whole genome shotgun (WGS) entry which is preliminary data.</text>
</comment>
<dbReference type="PRINTS" id="PR00237">
    <property type="entry name" value="GPCRRHODOPSN"/>
</dbReference>
<evidence type="ECO:0000256" key="8">
    <source>
        <dbReference type="SAM" id="Phobius"/>
    </source>
</evidence>
<dbReference type="SUPFAM" id="SSF81321">
    <property type="entry name" value="Family A G protein-coupled receptor-like"/>
    <property type="match status" value="1"/>
</dbReference>
<gene>
    <name evidence="10" type="ORF">Cadr_000026200</name>
</gene>
<dbReference type="EMBL" id="JWIN03000027">
    <property type="protein sequence ID" value="KAB1257250.1"/>
    <property type="molecule type" value="Genomic_DNA"/>
</dbReference>
<name>A0A5N4CES5_CAMDR</name>
<keyword evidence="5 8" id="KW-0472">Membrane</keyword>
<keyword evidence="11" id="KW-1185">Reference proteome</keyword>
<dbReference type="GO" id="GO:0019722">
    <property type="term" value="P:calcium-mediated signaling"/>
    <property type="evidence" value="ECO:0007669"/>
    <property type="project" value="TreeGrafter"/>
</dbReference>
<dbReference type="GO" id="GO:0009897">
    <property type="term" value="C:external side of plasma membrane"/>
    <property type="evidence" value="ECO:0007669"/>
    <property type="project" value="TreeGrafter"/>
</dbReference>
<feature type="domain" description="G-protein coupled receptors family 1 profile" evidence="9">
    <location>
        <begin position="1"/>
        <end position="162"/>
    </location>
</feature>
<dbReference type="GO" id="GO:0006955">
    <property type="term" value="P:immune response"/>
    <property type="evidence" value="ECO:0007669"/>
    <property type="project" value="TreeGrafter"/>
</dbReference>
<dbReference type="PANTHER" id="PTHR10489:SF951">
    <property type="entry name" value="RELAXIN FAMILY PEPTIDE_INSL5 RECEPTOR 4"/>
    <property type="match status" value="1"/>
</dbReference>
<dbReference type="Pfam" id="PF00001">
    <property type="entry name" value="7tm_1"/>
    <property type="match status" value="1"/>
</dbReference>
<evidence type="ECO:0000313" key="10">
    <source>
        <dbReference type="EMBL" id="KAB1257250.1"/>
    </source>
</evidence>
<reference evidence="10 11" key="1">
    <citation type="journal article" date="2019" name="Mol. Ecol. Resour.">
        <title>Improving Illumina assemblies with Hi-C and long reads: an example with the North African dromedary.</title>
        <authorList>
            <person name="Elbers J.P."/>
            <person name="Rogers M.F."/>
            <person name="Perelman P.L."/>
            <person name="Proskuryakova A.A."/>
            <person name="Serdyukova N.A."/>
            <person name="Johnson W.E."/>
            <person name="Horin P."/>
            <person name="Corander J."/>
            <person name="Murphy D."/>
            <person name="Burger P.A."/>
        </authorList>
    </citation>
    <scope>NUCLEOTIDE SEQUENCE [LARGE SCALE GENOMIC DNA]</scope>
    <source>
        <strain evidence="10">Drom800</strain>
        <tissue evidence="10">Blood</tissue>
    </source>
</reference>
<keyword evidence="2 8" id="KW-0812">Transmembrane</keyword>
<feature type="transmembrane region" description="Helical" evidence="8">
    <location>
        <begin position="141"/>
        <end position="165"/>
    </location>
</feature>
<organism evidence="10 11">
    <name type="scientific">Camelus dromedarius</name>
    <name type="common">Dromedary</name>
    <name type="synonym">Arabian camel</name>
    <dbReference type="NCBI Taxonomy" id="9838"/>
    <lineage>
        <taxon>Eukaryota</taxon>
        <taxon>Metazoa</taxon>
        <taxon>Chordata</taxon>
        <taxon>Craniata</taxon>
        <taxon>Vertebrata</taxon>
        <taxon>Euteleostomi</taxon>
        <taxon>Mammalia</taxon>
        <taxon>Eutheria</taxon>
        <taxon>Laurasiatheria</taxon>
        <taxon>Artiodactyla</taxon>
        <taxon>Tylopoda</taxon>
        <taxon>Camelidae</taxon>
        <taxon>Camelus</taxon>
    </lineage>
</organism>
<evidence type="ECO:0000256" key="3">
    <source>
        <dbReference type="ARBA" id="ARBA00022989"/>
    </source>
</evidence>
<evidence type="ECO:0000256" key="2">
    <source>
        <dbReference type="ARBA" id="ARBA00022692"/>
    </source>
</evidence>
<proteinExistence type="predicted"/>
<dbReference type="Proteomes" id="UP000299084">
    <property type="component" value="Unassembled WGS sequence"/>
</dbReference>
<sequence length="201" mass="22538">MGCLRVLPALGHGSPGHRVHRPVRHSGQRRGGERLCLLRFPDGGPNWLALYHLQKIAVAFVLPLATLGTCSLLLLRFLRGWRARWPSGVRPRRRSQVTRALACVLLAFVPCWLPSQALTLWGVLIKLNAMPWDRAYFLAQVYLFPVSIGLAHFNSCLNPLLYCLLRRDFRQGLRELCGRAKRPADLGPGSDSRAPVTALFD</sequence>
<dbReference type="InterPro" id="IPR017452">
    <property type="entry name" value="GPCR_Rhodpsn_7TM"/>
</dbReference>
<dbReference type="GO" id="GO:0007204">
    <property type="term" value="P:positive regulation of cytosolic calcium ion concentration"/>
    <property type="evidence" value="ECO:0007669"/>
    <property type="project" value="TreeGrafter"/>
</dbReference>
<evidence type="ECO:0000256" key="4">
    <source>
        <dbReference type="ARBA" id="ARBA00023040"/>
    </source>
</evidence>
<protein>
    <submittedName>
        <fullName evidence="10">Relaxin-3 receptor 1</fullName>
    </submittedName>
</protein>
<dbReference type="InterPro" id="IPR050119">
    <property type="entry name" value="CCR1-9-like"/>
</dbReference>
<dbReference type="PROSITE" id="PS50262">
    <property type="entry name" value="G_PROTEIN_RECEP_F1_2"/>
    <property type="match status" value="1"/>
</dbReference>
<evidence type="ECO:0000256" key="6">
    <source>
        <dbReference type="ARBA" id="ARBA00023170"/>
    </source>
</evidence>
<comment type="subcellular location">
    <subcellularLocation>
        <location evidence="1">Membrane</location>
    </subcellularLocation>
</comment>
<keyword evidence="3 8" id="KW-1133">Transmembrane helix</keyword>
<evidence type="ECO:0000256" key="5">
    <source>
        <dbReference type="ARBA" id="ARBA00023136"/>
    </source>
</evidence>
<dbReference type="GO" id="GO:0016493">
    <property type="term" value="F:C-C chemokine receptor activity"/>
    <property type="evidence" value="ECO:0007669"/>
    <property type="project" value="TreeGrafter"/>
</dbReference>
<evidence type="ECO:0000313" key="11">
    <source>
        <dbReference type="Proteomes" id="UP000299084"/>
    </source>
</evidence>
<dbReference type="GO" id="GO:0060326">
    <property type="term" value="P:cell chemotaxis"/>
    <property type="evidence" value="ECO:0007669"/>
    <property type="project" value="TreeGrafter"/>
</dbReference>
<accession>A0A5N4CES5</accession>
<evidence type="ECO:0000256" key="7">
    <source>
        <dbReference type="ARBA" id="ARBA00023224"/>
    </source>
</evidence>
<keyword evidence="6 10" id="KW-0675">Receptor</keyword>
<evidence type="ECO:0000259" key="9">
    <source>
        <dbReference type="PROSITE" id="PS50262"/>
    </source>
</evidence>
<keyword evidence="7" id="KW-0807">Transducer</keyword>